<dbReference type="Proteomes" id="UP000254072">
    <property type="component" value="Unassembled WGS sequence"/>
</dbReference>
<reference evidence="2 3" key="1">
    <citation type="submission" date="2018-06" db="EMBL/GenBank/DDBJ databases">
        <authorList>
            <consortium name="Pathogen Informatics"/>
            <person name="Doyle S."/>
        </authorList>
    </citation>
    <scope>NUCLEOTIDE SEQUENCE [LARGE SCALE GENOMIC DNA]</scope>
    <source>
        <strain evidence="2 3">NCTC11157</strain>
    </source>
</reference>
<feature type="transmembrane region" description="Helical" evidence="1">
    <location>
        <begin position="28"/>
        <end position="50"/>
    </location>
</feature>
<sequence>MIDMLIIEIISYLITLLAMPFVTRGDSWMLKALYLGLCSFFTPIIGIPLYKHLMK</sequence>
<dbReference type="EMBL" id="UGTL01000001">
    <property type="protein sequence ID" value="SUB85098.1"/>
    <property type="molecule type" value="Genomic_DNA"/>
</dbReference>
<organism evidence="2 3">
    <name type="scientific">Prevotella disiens</name>
    <dbReference type="NCBI Taxonomy" id="28130"/>
    <lineage>
        <taxon>Bacteria</taxon>
        <taxon>Pseudomonadati</taxon>
        <taxon>Bacteroidota</taxon>
        <taxon>Bacteroidia</taxon>
        <taxon>Bacteroidales</taxon>
        <taxon>Prevotellaceae</taxon>
        <taxon>Prevotella</taxon>
    </lineage>
</organism>
<dbReference type="AlphaFoldDB" id="A0A379DX91"/>
<proteinExistence type="predicted"/>
<keyword evidence="1" id="KW-0472">Membrane</keyword>
<keyword evidence="1" id="KW-0812">Transmembrane</keyword>
<evidence type="ECO:0000313" key="2">
    <source>
        <dbReference type="EMBL" id="SUB85098.1"/>
    </source>
</evidence>
<gene>
    <name evidence="2" type="ORF">NCTC11157_00820</name>
</gene>
<evidence type="ECO:0000313" key="3">
    <source>
        <dbReference type="Proteomes" id="UP000254072"/>
    </source>
</evidence>
<feature type="transmembrane region" description="Helical" evidence="1">
    <location>
        <begin position="5"/>
        <end position="22"/>
    </location>
</feature>
<accession>A0A379DX91</accession>
<protein>
    <submittedName>
        <fullName evidence="2">Uncharacterized protein</fullName>
    </submittedName>
</protein>
<evidence type="ECO:0000256" key="1">
    <source>
        <dbReference type="SAM" id="Phobius"/>
    </source>
</evidence>
<name>A0A379DX91_9BACT</name>
<keyword evidence="1" id="KW-1133">Transmembrane helix</keyword>